<dbReference type="Proteomes" id="UP000443070">
    <property type="component" value="Unassembled WGS sequence"/>
</dbReference>
<dbReference type="GO" id="GO:0052381">
    <property type="term" value="F:tRNA dimethylallyltransferase activity"/>
    <property type="evidence" value="ECO:0007669"/>
    <property type="project" value="UniProtKB-UniRule"/>
</dbReference>
<name>A0A7X2XEQ7_9FIRM</name>
<comment type="similarity">
    <text evidence="3 10 13">Belongs to the IPP transferase family.</text>
</comment>
<keyword evidence="16" id="KW-1185">Reference proteome</keyword>
<evidence type="ECO:0000256" key="6">
    <source>
        <dbReference type="ARBA" id="ARBA00022741"/>
    </source>
</evidence>
<evidence type="ECO:0000313" key="14">
    <source>
        <dbReference type="EMBL" id="MTT75371.1"/>
    </source>
</evidence>
<gene>
    <name evidence="10 14" type="primary">miaA</name>
    <name evidence="14" type="ORF">GMD11_03675</name>
    <name evidence="15" type="ORF">GMD18_03680</name>
</gene>
<feature type="site" description="Interaction with substrate tRNA" evidence="10">
    <location>
        <position position="101"/>
    </location>
</feature>
<dbReference type="NCBIfam" id="TIGR00174">
    <property type="entry name" value="miaA"/>
    <property type="match status" value="1"/>
</dbReference>
<feature type="binding site" evidence="10">
    <location>
        <begin position="12"/>
        <end position="17"/>
    </location>
    <ligand>
        <name>substrate</name>
    </ligand>
</feature>
<dbReference type="SUPFAM" id="SSF52540">
    <property type="entry name" value="P-loop containing nucleoside triphosphate hydrolases"/>
    <property type="match status" value="1"/>
</dbReference>
<evidence type="ECO:0000256" key="13">
    <source>
        <dbReference type="RuleBase" id="RU003785"/>
    </source>
</evidence>
<evidence type="ECO:0000256" key="12">
    <source>
        <dbReference type="RuleBase" id="RU003784"/>
    </source>
</evidence>
<dbReference type="AlphaFoldDB" id="A0A7X2XEQ7"/>
<feature type="site" description="Interaction with substrate tRNA" evidence="10">
    <location>
        <position position="124"/>
    </location>
</feature>
<evidence type="ECO:0000256" key="4">
    <source>
        <dbReference type="ARBA" id="ARBA00022679"/>
    </source>
</evidence>
<dbReference type="EMBL" id="WNBM01000001">
    <property type="protein sequence ID" value="MTT75371.1"/>
    <property type="molecule type" value="Genomic_DNA"/>
</dbReference>
<evidence type="ECO:0000313" key="17">
    <source>
        <dbReference type="Proteomes" id="UP000484547"/>
    </source>
</evidence>
<dbReference type="Gene3D" id="1.10.20.140">
    <property type="match status" value="1"/>
</dbReference>
<dbReference type="Gene3D" id="3.40.50.300">
    <property type="entry name" value="P-loop containing nucleotide triphosphate hydrolases"/>
    <property type="match status" value="1"/>
</dbReference>
<dbReference type="InterPro" id="IPR027417">
    <property type="entry name" value="P-loop_NTPase"/>
</dbReference>
<dbReference type="InterPro" id="IPR039657">
    <property type="entry name" value="Dimethylallyltransferase"/>
</dbReference>
<keyword evidence="8 10" id="KW-0460">Magnesium</keyword>
<evidence type="ECO:0000313" key="15">
    <source>
        <dbReference type="EMBL" id="MTU03504.1"/>
    </source>
</evidence>
<dbReference type="RefSeq" id="WP_155163697.1">
    <property type="nucleotide sequence ID" value="NZ_DBFCBI010000053.1"/>
</dbReference>
<dbReference type="GO" id="GO:0005524">
    <property type="term" value="F:ATP binding"/>
    <property type="evidence" value="ECO:0007669"/>
    <property type="project" value="UniProtKB-UniRule"/>
</dbReference>
<evidence type="ECO:0000256" key="10">
    <source>
        <dbReference type="HAMAP-Rule" id="MF_00185"/>
    </source>
</evidence>
<dbReference type="GO" id="GO:0006400">
    <property type="term" value="P:tRNA modification"/>
    <property type="evidence" value="ECO:0007669"/>
    <property type="project" value="TreeGrafter"/>
</dbReference>
<evidence type="ECO:0000256" key="5">
    <source>
        <dbReference type="ARBA" id="ARBA00022694"/>
    </source>
</evidence>
<comment type="function">
    <text evidence="2 10 12">Catalyzes the transfer of a dimethylallyl group onto the adenine at position 37 in tRNAs that read codons beginning with uridine, leading to the formation of N6-(dimethylallyl)adenosine (i(6)A).</text>
</comment>
<dbReference type="Pfam" id="PF01715">
    <property type="entry name" value="IPPT"/>
    <property type="match status" value="1"/>
</dbReference>
<keyword evidence="6 10" id="KW-0547">Nucleotide-binding</keyword>
<dbReference type="OrthoDB" id="9776390at2"/>
<accession>A0A7X2XEQ7</accession>
<organism evidence="14 17">
    <name type="scientific">Phascolarctobacterium faecium</name>
    <dbReference type="NCBI Taxonomy" id="33025"/>
    <lineage>
        <taxon>Bacteria</taxon>
        <taxon>Bacillati</taxon>
        <taxon>Bacillota</taxon>
        <taxon>Negativicutes</taxon>
        <taxon>Acidaminococcales</taxon>
        <taxon>Acidaminococcaceae</taxon>
        <taxon>Phascolarctobacterium</taxon>
    </lineage>
</organism>
<evidence type="ECO:0000256" key="7">
    <source>
        <dbReference type="ARBA" id="ARBA00022840"/>
    </source>
</evidence>
<evidence type="ECO:0000256" key="11">
    <source>
        <dbReference type="RuleBase" id="RU003783"/>
    </source>
</evidence>
<evidence type="ECO:0000256" key="2">
    <source>
        <dbReference type="ARBA" id="ARBA00003213"/>
    </source>
</evidence>
<evidence type="ECO:0000313" key="16">
    <source>
        <dbReference type="Proteomes" id="UP000443070"/>
    </source>
</evidence>
<proteinExistence type="inferred from homology"/>
<feature type="region of interest" description="Interaction with substrate tRNA" evidence="10">
    <location>
        <begin position="35"/>
        <end position="38"/>
    </location>
</feature>
<comment type="cofactor">
    <cofactor evidence="1 10">
        <name>Mg(2+)</name>
        <dbReference type="ChEBI" id="CHEBI:18420"/>
    </cofactor>
</comment>
<keyword evidence="4 10" id="KW-0808">Transferase</keyword>
<dbReference type="HAMAP" id="MF_00185">
    <property type="entry name" value="IPP_trans"/>
    <property type="match status" value="1"/>
</dbReference>
<dbReference type="PANTHER" id="PTHR11088:SF60">
    <property type="entry name" value="TRNA DIMETHYLALLYLTRANSFERASE"/>
    <property type="match status" value="1"/>
</dbReference>
<keyword evidence="7 10" id="KW-0067">ATP-binding</keyword>
<dbReference type="PANTHER" id="PTHR11088">
    <property type="entry name" value="TRNA DIMETHYLALLYLTRANSFERASE"/>
    <property type="match status" value="1"/>
</dbReference>
<evidence type="ECO:0000256" key="3">
    <source>
        <dbReference type="ARBA" id="ARBA00005842"/>
    </source>
</evidence>
<feature type="binding site" evidence="10">
    <location>
        <begin position="10"/>
        <end position="17"/>
    </location>
    <ligand>
        <name>ATP</name>
        <dbReference type="ChEBI" id="CHEBI:30616"/>
    </ligand>
</feature>
<dbReference type="InterPro" id="IPR018022">
    <property type="entry name" value="IPT"/>
</dbReference>
<comment type="subunit">
    <text evidence="10">Monomer.</text>
</comment>
<sequence length="309" mass="35219">MKPRVAVILGPTATGKSHCGIALAKRLNGEIISGDSMLVYQRMDIGTAKPSAEELAAVPHHLIDILPPDAAFSVVDFKEKAEKIIADINSRGKLPVIVGGTGLYIKALLENYEFNTVEECSELRSELEAFAEEHGNSALYEKLQELDLETASRLHINDRRRIIRAIEAAQSGEKIAHRKSEEWPYETVVFGLRMERESLYARINARVDKMMADGLVEETKSLLDSGLSLDAQSMHSIGYRQIVWYLQGQMDKLAAVEKLKQATRNFAKRQFTWYRQMPYIKWFDLEKEPVYEKIIDEMQQTLVEKFKLR</sequence>
<comment type="caution">
    <text evidence="14">The sequence shown here is derived from an EMBL/GenBank/DDBJ whole genome shotgun (WGS) entry which is preliminary data.</text>
</comment>
<dbReference type="EC" id="2.5.1.75" evidence="10"/>
<keyword evidence="5 10" id="KW-0819">tRNA processing</keyword>
<dbReference type="EMBL" id="WNBW01000001">
    <property type="protein sequence ID" value="MTU03504.1"/>
    <property type="molecule type" value="Genomic_DNA"/>
</dbReference>
<dbReference type="Proteomes" id="UP000484547">
    <property type="component" value="Unassembled WGS sequence"/>
</dbReference>
<comment type="catalytic activity">
    <reaction evidence="9 10 11">
        <text>adenosine(37) in tRNA + dimethylallyl diphosphate = N(6)-dimethylallyladenosine(37) in tRNA + diphosphate</text>
        <dbReference type="Rhea" id="RHEA:26482"/>
        <dbReference type="Rhea" id="RHEA-COMP:10162"/>
        <dbReference type="Rhea" id="RHEA-COMP:10375"/>
        <dbReference type="ChEBI" id="CHEBI:33019"/>
        <dbReference type="ChEBI" id="CHEBI:57623"/>
        <dbReference type="ChEBI" id="CHEBI:74411"/>
        <dbReference type="ChEBI" id="CHEBI:74415"/>
        <dbReference type="EC" id="2.5.1.75"/>
    </reaction>
</comment>
<evidence type="ECO:0000256" key="9">
    <source>
        <dbReference type="ARBA" id="ARBA00049563"/>
    </source>
</evidence>
<evidence type="ECO:0000256" key="1">
    <source>
        <dbReference type="ARBA" id="ARBA00001946"/>
    </source>
</evidence>
<comment type="caution">
    <text evidence="10">Lacks conserved residue(s) required for the propagation of feature annotation.</text>
</comment>
<evidence type="ECO:0000256" key="8">
    <source>
        <dbReference type="ARBA" id="ARBA00022842"/>
    </source>
</evidence>
<reference evidence="16 17" key="1">
    <citation type="journal article" date="2019" name="Nat. Med.">
        <title>A library of human gut bacterial isolates paired with longitudinal multiomics data enables mechanistic microbiome research.</title>
        <authorList>
            <person name="Poyet M."/>
            <person name="Groussin M."/>
            <person name="Gibbons S.M."/>
            <person name="Avila-Pacheco J."/>
            <person name="Jiang X."/>
            <person name="Kearney S.M."/>
            <person name="Perrotta A.R."/>
            <person name="Berdy B."/>
            <person name="Zhao S."/>
            <person name="Lieberman T.D."/>
            <person name="Swanson P.K."/>
            <person name="Smith M."/>
            <person name="Roesemann S."/>
            <person name="Alexander J.E."/>
            <person name="Rich S.A."/>
            <person name="Livny J."/>
            <person name="Vlamakis H."/>
            <person name="Clish C."/>
            <person name="Bullock K."/>
            <person name="Deik A."/>
            <person name="Scott J."/>
            <person name="Pierce K.A."/>
            <person name="Xavier R.J."/>
            <person name="Alm E.J."/>
        </authorList>
    </citation>
    <scope>NUCLEOTIDE SEQUENCE [LARGE SCALE GENOMIC DNA]</scope>
    <source>
        <strain evidence="14 17">BIOML-A13</strain>
        <strain evidence="15 16">BIOML-A3</strain>
    </source>
</reference>
<protein>
    <recommendedName>
        <fullName evidence="10">tRNA dimethylallyltransferase</fullName>
        <ecNumber evidence="10">2.5.1.75</ecNumber>
    </recommendedName>
    <alternativeName>
        <fullName evidence="10">Dimethylallyl diphosphate:tRNA dimethylallyltransferase</fullName>
        <shortName evidence="10">DMAPP:tRNA dimethylallyltransferase</shortName>
        <shortName evidence="10">DMATase</shortName>
    </alternativeName>
    <alternativeName>
        <fullName evidence="10">Isopentenyl-diphosphate:tRNA isopentenyltransferase</fullName>
        <shortName evidence="10">IPP transferase</shortName>
        <shortName evidence="10">IPPT</shortName>
        <shortName evidence="10">IPTase</shortName>
    </alternativeName>
</protein>